<feature type="region of interest" description="Disordered" evidence="7">
    <location>
        <begin position="211"/>
        <end position="232"/>
    </location>
</feature>
<keyword evidence="11" id="KW-1185">Reference proteome</keyword>
<dbReference type="GeneID" id="7449056"/>
<evidence type="ECO:0000256" key="7">
    <source>
        <dbReference type="SAM" id="MobiDB-lite"/>
    </source>
</evidence>
<evidence type="ECO:0000256" key="3">
    <source>
        <dbReference type="ARBA" id="ARBA00022692"/>
    </source>
</evidence>
<feature type="domain" description="Sodium/calcium exchanger membrane region" evidence="9">
    <location>
        <begin position="1657"/>
        <end position="1721"/>
    </location>
</feature>
<feature type="compositionally biased region" description="Basic and acidic residues" evidence="7">
    <location>
        <begin position="1478"/>
        <end position="1495"/>
    </location>
</feature>
<keyword evidence="2" id="KW-0813">Transport</keyword>
<feature type="compositionally biased region" description="Acidic residues" evidence="7">
    <location>
        <begin position="1076"/>
        <end position="1111"/>
    </location>
</feature>
<feature type="domain" description="Sodium/calcium exchanger membrane region" evidence="9">
    <location>
        <begin position="1304"/>
        <end position="1393"/>
    </location>
</feature>
<organism evidence="10 11">
    <name type="scientific">Thalassiosira pseudonana</name>
    <name type="common">Marine diatom</name>
    <name type="synonym">Cyclotella nana</name>
    <dbReference type="NCBI Taxonomy" id="35128"/>
    <lineage>
        <taxon>Eukaryota</taxon>
        <taxon>Sar</taxon>
        <taxon>Stramenopiles</taxon>
        <taxon>Ochrophyta</taxon>
        <taxon>Bacillariophyta</taxon>
        <taxon>Coscinodiscophyceae</taxon>
        <taxon>Thalassiosirophycidae</taxon>
        <taxon>Thalassiosirales</taxon>
        <taxon>Thalassiosiraceae</taxon>
        <taxon>Thalassiosira</taxon>
    </lineage>
</organism>
<evidence type="ECO:0000256" key="4">
    <source>
        <dbReference type="ARBA" id="ARBA00022989"/>
    </source>
</evidence>
<feature type="region of interest" description="Disordered" evidence="7">
    <location>
        <begin position="1431"/>
        <end position="1511"/>
    </location>
</feature>
<evidence type="ECO:0000313" key="11">
    <source>
        <dbReference type="Proteomes" id="UP000001449"/>
    </source>
</evidence>
<comment type="subcellular location">
    <subcellularLocation>
        <location evidence="1">Membrane</location>
        <topology evidence="1">Multi-pass membrane protein</topology>
    </subcellularLocation>
</comment>
<dbReference type="PANTHER" id="PTHR12266:SF0">
    <property type="entry name" value="MITOCHONDRIAL SODIUM_CALCIUM EXCHANGER PROTEIN"/>
    <property type="match status" value="1"/>
</dbReference>
<reference evidence="10 11" key="2">
    <citation type="journal article" date="2008" name="Nature">
        <title>The Phaeodactylum genome reveals the evolutionary history of diatom genomes.</title>
        <authorList>
            <person name="Bowler C."/>
            <person name="Allen A.E."/>
            <person name="Badger J.H."/>
            <person name="Grimwood J."/>
            <person name="Jabbari K."/>
            <person name="Kuo A."/>
            <person name="Maheswari U."/>
            <person name="Martens C."/>
            <person name="Maumus F."/>
            <person name="Otillar R.P."/>
            <person name="Rayko E."/>
            <person name="Salamov A."/>
            <person name="Vandepoele K."/>
            <person name="Beszteri B."/>
            <person name="Gruber A."/>
            <person name="Heijde M."/>
            <person name="Katinka M."/>
            <person name="Mock T."/>
            <person name="Valentin K."/>
            <person name="Verret F."/>
            <person name="Berges J.A."/>
            <person name="Brownlee C."/>
            <person name="Cadoret J.P."/>
            <person name="Chiovitti A."/>
            <person name="Choi C.J."/>
            <person name="Coesel S."/>
            <person name="De Martino A."/>
            <person name="Detter J.C."/>
            <person name="Durkin C."/>
            <person name="Falciatore A."/>
            <person name="Fournet J."/>
            <person name="Haruta M."/>
            <person name="Huysman M.J."/>
            <person name="Jenkins B.D."/>
            <person name="Jiroutova K."/>
            <person name="Jorgensen R.E."/>
            <person name="Joubert Y."/>
            <person name="Kaplan A."/>
            <person name="Kroger N."/>
            <person name="Kroth P.G."/>
            <person name="La Roche J."/>
            <person name="Lindquist E."/>
            <person name="Lommer M."/>
            <person name="Martin-Jezequel V."/>
            <person name="Lopez P.J."/>
            <person name="Lucas S."/>
            <person name="Mangogna M."/>
            <person name="McGinnis K."/>
            <person name="Medlin L.K."/>
            <person name="Montsant A."/>
            <person name="Oudot-Le Secq M.P."/>
            <person name="Napoli C."/>
            <person name="Obornik M."/>
            <person name="Parker M.S."/>
            <person name="Petit J.L."/>
            <person name="Porcel B.M."/>
            <person name="Poulsen N."/>
            <person name="Robison M."/>
            <person name="Rychlewski L."/>
            <person name="Rynearson T.A."/>
            <person name="Schmutz J."/>
            <person name="Shapiro H."/>
            <person name="Siaut M."/>
            <person name="Stanley M."/>
            <person name="Sussman M.R."/>
            <person name="Taylor A.R."/>
            <person name="Vardi A."/>
            <person name="von Dassow P."/>
            <person name="Vyverman W."/>
            <person name="Willis A."/>
            <person name="Wyrwicz L.S."/>
            <person name="Rokhsar D.S."/>
            <person name="Weissenbach J."/>
            <person name="Armbrust E.V."/>
            <person name="Green B.R."/>
            <person name="Van de Peer Y."/>
            <person name="Grigoriev I.V."/>
        </authorList>
    </citation>
    <scope>NUCLEOTIDE SEQUENCE [LARGE SCALE GENOMIC DNA]</scope>
    <source>
        <strain evidence="10 11">CCMP1335</strain>
    </source>
</reference>
<gene>
    <name evidence="10" type="ORF">THAPSDRAFT_20990</name>
</gene>
<dbReference type="eggNOG" id="KOG2399">
    <property type="taxonomic scope" value="Eukaryota"/>
</dbReference>
<dbReference type="InterPro" id="IPR044880">
    <property type="entry name" value="NCX_ion-bd_dom_sf"/>
</dbReference>
<feature type="transmembrane region" description="Helical" evidence="8">
    <location>
        <begin position="1581"/>
        <end position="1599"/>
    </location>
</feature>
<keyword evidence="6" id="KW-0175">Coiled coil</keyword>
<dbReference type="Pfam" id="PF01699">
    <property type="entry name" value="Na_Ca_ex"/>
    <property type="match status" value="2"/>
</dbReference>
<evidence type="ECO:0000256" key="1">
    <source>
        <dbReference type="ARBA" id="ARBA00004141"/>
    </source>
</evidence>
<name>B8BRX6_THAPS</name>
<accession>B8BRX6</accession>
<dbReference type="InterPro" id="IPR004837">
    <property type="entry name" value="NaCa_Exmemb"/>
</dbReference>
<dbReference type="RefSeq" id="XP_002286977.1">
    <property type="nucleotide sequence ID" value="XM_002286941.1"/>
</dbReference>
<dbReference type="Gene3D" id="1.20.1420.30">
    <property type="entry name" value="NCX, central ion-binding region"/>
    <property type="match status" value="1"/>
</dbReference>
<keyword evidence="3 8" id="KW-0812">Transmembrane</keyword>
<evidence type="ECO:0000256" key="8">
    <source>
        <dbReference type="SAM" id="Phobius"/>
    </source>
</evidence>
<sequence length="1722" mass="192288">MSSSNEWTGSNSEIHEECVRLKETSRQLMEEWEAEVHAYEGNVPTSSPSAACASVFANPAATPFGGVDTSDNSPSFAFGKGVATKSFVFGSTPDTSGKTPKADESTTSPQSVGSDVAQKRDTSKDMFKFSNAFGSSSEATASPEFLNRLIDTSTQSEFGTHRNHATEHARIEDDSLFPYHAALYPLLDCYESTQEDPYPLKAGESIMLPTHAPLPSEYNGHRRSKYTRPRNDPNGIHIDELSFLEGHLPCSAWSIREALMPENRFIEYKRFVNSEKRRSTFGYGEEENSDHDDSDQENDDEIRHRHNPRFWKYLLNDISSETPVSLSNMSLPPEGDEYGLEHSAQKAENARDFSFLKWWELAIVSDSLDLISDEASAESSSDRGFWKPEILANCRDDYVSILLKVLKHSMSDLQRDFKLARAVLLLLADWKLCDVGEGEDHLKEEVDECSEKFAGAIISAVSTSNTTTTRENVQPEGIACLRRLFAIISSEYISCDGFCHERYIGNGGVVVPSDGDIGLTGIGAALEEEENDDEDFELGDDSSNEESDEDVWQQEDLDFVQDDSMPDAPSHYCSDWWEFLGSITTLLCHGISYVTRRHANVLCAVVIRELDCPFEDANDTDEGKCNNKEKYKKYLKQNIYFQNNIANPIRPTEATERNMASENEGQRIHIDLILAILNALRQHATLDRKRLGELLDSNVKHNKDDGDVSERIAKTLSSFNICVDAIVDIGERILIRLPPNRQSSMVGGMIVRGLVEAYVESDELPFREDFSLYFAHSFNSPLRSVADPLRYADAISNSANNPLLGPNNTKRHHANASTVSEVIGLPTRDVQDVVRALFMRELVDLRVSGCGYGDWLVWCHLPVSPEPLVFDYLHNIPDTREGYLNDLIWARDEEGAELNASSLPARFDFTLLLLVREWNMPWTPDSHLSYHIPFRRAVSTLAKCAHRYGVPSDLVEMVNSFLPRSWWHDDRQSCWCRNCQYTKLTEGYRDKISARSSNWADEEKSDEQSATIGTTHDAQITPMVRCRCNVAVGRTADHLKSLYTEGHKRHCGFPPFQYPLSMEANMLCNEILGGDNNEEPTDDAVESDRCDDEEEDDADWESVDSNEEVDDPSAGTNSEKICAFFNEKAYKFQRELLLRHTIHPAARLIKFHQAHTPSLQHTPPMTAASQRNALRSTASLVCLLTIAFVCSSGAEHPTDSLHRSALDINTSTSLNDGIKQQTRLLQGGSDIQEEEDELPPCCDIILHETSNDRCHHAHNCDGEYLMTTLLPLAFCTDTSIPSQLDSYPILLLFFPLLFPIFLVVLTLLLFRLLASTAENYFSPALEMISSEFQIPPPLAGVTLLALGNGAPDVSAVVNAIKATASEGIQLSLGELTGGAMFILYCGYVTVVVSFEVHRYYTNAEGAITGEDTTIESTEPQVDVESVALIGDASSVHNEDDPTLELSPSRRRTANAAYSTPSNIRRDPPGSKHSNRIIKVIERQKERQQQRRKGLEHPNSTTNDLQNHNAETQNNARPLTLGLFVDALRELGEHFYEVLYTDVWSNKELSTFEWCCSLLESPFVVIRKIVTPIPCEGDYNRVMVASSIALSPIWIVLYISTKLDDFDPFCIDAEDGTSCFPSVIWPCCISFVIGYVVLRYAPSTGTTIMPLKHTLPIALYGFVIAASWIDVISDQLVNVLEFIGVILRIPAPIMGMTVLAWGNSVGDFTTNGALAQKGLADMR</sequence>
<dbReference type="GO" id="GO:0006812">
    <property type="term" value="P:monoatomic cation transport"/>
    <property type="evidence" value="ECO:0000318"/>
    <property type="project" value="GO_Central"/>
</dbReference>
<dbReference type="InParanoid" id="B8BRX6"/>
<feature type="transmembrane region" description="Helical" evidence="8">
    <location>
        <begin position="1619"/>
        <end position="1640"/>
    </location>
</feature>
<dbReference type="PANTHER" id="PTHR12266">
    <property type="entry name" value="NA+/CA2+ K+ INDEPENDENT EXCHANGER"/>
    <property type="match status" value="1"/>
</dbReference>
<dbReference type="GO" id="GO:0008324">
    <property type="term" value="F:monoatomic cation transmembrane transporter activity"/>
    <property type="evidence" value="ECO:0000318"/>
    <property type="project" value="GO_Central"/>
</dbReference>
<dbReference type="GO" id="GO:0016020">
    <property type="term" value="C:membrane"/>
    <property type="evidence" value="ECO:0000318"/>
    <property type="project" value="GO_Central"/>
</dbReference>
<dbReference type="InterPro" id="IPR051359">
    <property type="entry name" value="CaCA_antiporter"/>
</dbReference>
<evidence type="ECO:0000256" key="6">
    <source>
        <dbReference type="SAM" id="Coils"/>
    </source>
</evidence>
<dbReference type="EMBL" id="CM000638">
    <property type="protein sequence ID" value="EED96618.1"/>
    <property type="molecule type" value="Genomic_DNA"/>
</dbReference>
<feature type="region of interest" description="Disordered" evidence="7">
    <location>
        <begin position="526"/>
        <end position="550"/>
    </location>
</feature>
<feature type="transmembrane region" description="Helical" evidence="8">
    <location>
        <begin position="1652"/>
        <end position="1672"/>
    </location>
</feature>
<keyword evidence="4 8" id="KW-1133">Transmembrane helix</keyword>
<feature type="coiled-coil region" evidence="6">
    <location>
        <begin position="11"/>
        <end position="42"/>
    </location>
</feature>
<feature type="region of interest" description="Disordered" evidence="7">
    <location>
        <begin position="995"/>
        <end position="1016"/>
    </location>
</feature>
<proteinExistence type="predicted"/>
<dbReference type="KEGG" id="tps:THAPSDRAFT_20990"/>
<feature type="region of interest" description="Disordered" evidence="7">
    <location>
        <begin position="281"/>
        <end position="301"/>
    </location>
</feature>
<keyword evidence="5 8" id="KW-0472">Membrane</keyword>
<feature type="region of interest" description="Disordered" evidence="7">
    <location>
        <begin position="1071"/>
        <end position="1115"/>
    </location>
</feature>
<dbReference type="Proteomes" id="UP000001449">
    <property type="component" value="Chromosome 1"/>
</dbReference>
<evidence type="ECO:0000256" key="5">
    <source>
        <dbReference type="ARBA" id="ARBA00023136"/>
    </source>
</evidence>
<dbReference type="HOGENOM" id="CLU_240247_0_0_1"/>
<evidence type="ECO:0000256" key="2">
    <source>
        <dbReference type="ARBA" id="ARBA00022448"/>
    </source>
</evidence>
<feature type="compositionally biased region" description="Polar residues" evidence="7">
    <location>
        <begin position="1497"/>
        <end position="1511"/>
    </location>
</feature>
<feature type="compositionally biased region" description="Acidic residues" evidence="7">
    <location>
        <begin position="284"/>
        <end position="300"/>
    </location>
</feature>
<evidence type="ECO:0000259" key="9">
    <source>
        <dbReference type="Pfam" id="PF01699"/>
    </source>
</evidence>
<dbReference type="PaxDb" id="35128-Thaps20990"/>
<reference evidence="10 11" key="1">
    <citation type="journal article" date="2004" name="Science">
        <title>The genome of the diatom Thalassiosira pseudonana: ecology, evolution, and metabolism.</title>
        <authorList>
            <person name="Armbrust E.V."/>
            <person name="Berges J.A."/>
            <person name="Bowler C."/>
            <person name="Green B.R."/>
            <person name="Martinez D."/>
            <person name="Putnam N.H."/>
            <person name="Zhou S."/>
            <person name="Allen A.E."/>
            <person name="Apt K.E."/>
            <person name="Bechner M."/>
            <person name="Brzezinski M.A."/>
            <person name="Chaal B.K."/>
            <person name="Chiovitti A."/>
            <person name="Davis A.K."/>
            <person name="Demarest M.S."/>
            <person name="Detter J.C."/>
            <person name="Glavina T."/>
            <person name="Goodstein D."/>
            <person name="Hadi M.Z."/>
            <person name="Hellsten U."/>
            <person name="Hildebrand M."/>
            <person name="Jenkins B.D."/>
            <person name="Jurka J."/>
            <person name="Kapitonov V.V."/>
            <person name="Kroger N."/>
            <person name="Lau W.W."/>
            <person name="Lane T.W."/>
            <person name="Larimer F.W."/>
            <person name="Lippmeier J.C."/>
            <person name="Lucas S."/>
            <person name="Medina M."/>
            <person name="Montsant A."/>
            <person name="Obornik M."/>
            <person name="Parker M.S."/>
            <person name="Palenik B."/>
            <person name="Pazour G.J."/>
            <person name="Richardson P.M."/>
            <person name="Rynearson T.A."/>
            <person name="Saito M.A."/>
            <person name="Schwartz D.C."/>
            <person name="Thamatrakoln K."/>
            <person name="Valentin K."/>
            <person name="Vardi A."/>
            <person name="Wilkerson F.P."/>
            <person name="Rokhsar D.S."/>
        </authorList>
    </citation>
    <scope>NUCLEOTIDE SEQUENCE [LARGE SCALE GENOMIC DNA]</scope>
    <source>
        <strain evidence="10 11">CCMP1335</strain>
    </source>
</reference>
<feature type="transmembrane region" description="Helical" evidence="8">
    <location>
        <begin position="1678"/>
        <end position="1700"/>
    </location>
</feature>
<feature type="transmembrane region" description="Helical" evidence="8">
    <location>
        <begin position="1287"/>
        <end position="1310"/>
    </location>
</feature>
<protein>
    <recommendedName>
        <fullName evidence="9">Sodium/calcium exchanger membrane region domain-containing protein</fullName>
    </recommendedName>
</protein>
<feature type="region of interest" description="Disordered" evidence="7">
    <location>
        <begin position="91"/>
        <end position="120"/>
    </location>
</feature>
<evidence type="ECO:0000313" key="10">
    <source>
        <dbReference type="EMBL" id="EED96618.1"/>
    </source>
</evidence>